<feature type="domain" description="Ig-like" evidence="3">
    <location>
        <begin position="30"/>
        <end position="122"/>
    </location>
</feature>
<accession>A0A9D1XQ74</accession>
<dbReference type="PROSITE" id="PS51257">
    <property type="entry name" value="PROKAR_LIPOPROTEIN"/>
    <property type="match status" value="1"/>
</dbReference>
<gene>
    <name evidence="4" type="ORF">H9848_02945</name>
</gene>
<sequence length="535" mass="56557">MNKFLLKGVAAIFCMATMLGTIACDDDDDPVNEIVSVTGVTLDKTSAAVKPGETVKLTATVAPAEASNKAVTWNSSDEAVATVADGTVTGVAEGTATITVTTSDGNHTATCTVTVSADAPVSEDVVLEGEITEDMTLKATDNVLLRGYVYVTDGVTLTIEPGTVIKGEKATKGSLIIERGGKIMAEGTADSPIVFTSDQPVGARTYGDWGGLVLCGKSTVNNTAGEAQIEGGPRSYYGGSDPADNSGVVKYVRIEFAGYPLEPDKEINGLTFGGVGSGTTIEYVQVSFCGDDSFEWFGGTVNAKHLIAYKGWDDEFDTDYGFQGKLQFLLGVRDPEHADTSKSNGFESDNDGDGSNNSPLTNPIFSNVTLIGPLYGENAGKAEDEVLYVTEDAPNGARGGTFQASMHIRRNSALNVYNSVFTGWPYGLYLQNANEGAVVKNVIFAGMWENFMDETTQNYFETADLGNIVLASTNDIIAEDGDYASVVAENVAGADFSDAALSDSFFEQVSYKGAFDGQNDWAAGWANFDPNNTEY</sequence>
<dbReference type="InterPro" id="IPR003343">
    <property type="entry name" value="Big_2"/>
</dbReference>
<evidence type="ECO:0000313" key="4">
    <source>
        <dbReference type="EMBL" id="HIX85553.1"/>
    </source>
</evidence>
<feature type="compositionally biased region" description="Polar residues" evidence="1">
    <location>
        <begin position="341"/>
        <end position="361"/>
    </location>
</feature>
<proteinExistence type="predicted"/>
<evidence type="ECO:0000259" key="3">
    <source>
        <dbReference type="PROSITE" id="PS50835"/>
    </source>
</evidence>
<comment type="caution">
    <text evidence="4">The sequence shown here is derived from an EMBL/GenBank/DDBJ whole genome shotgun (WGS) entry which is preliminary data.</text>
</comment>
<dbReference type="PROSITE" id="PS50835">
    <property type="entry name" value="IG_LIKE"/>
    <property type="match status" value="1"/>
</dbReference>
<keyword evidence="2" id="KW-0732">Signal</keyword>
<evidence type="ECO:0000256" key="2">
    <source>
        <dbReference type="SAM" id="SignalP"/>
    </source>
</evidence>
<feature type="region of interest" description="Disordered" evidence="1">
    <location>
        <begin position="339"/>
        <end position="361"/>
    </location>
</feature>
<feature type="chain" id="PRO_5038846007" evidence="2">
    <location>
        <begin position="24"/>
        <end position="535"/>
    </location>
</feature>
<protein>
    <submittedName>
        <fullName evidence="4">Ig domain-containing protein</fullName>
    </submittedName>
</protein>
<dbReference type="SMART" id="SM00635">
    <property type="entry name" value="BID_2"/>
    <property type="match status" value="1"/>
</dbReference>
<name>A0A9D1XQ74_9BACT</name>
<dbReference type="Pfam" id="PF02368">
    <property type="entry name" value="Big_2"/>
    <property type="match status" value="1"/>
</dbReference>
<dbReference type="PANTHER" id="PTHR41339">
    <property type="entry name" value="LIPL48"/>
    <property type="match status" value="1"/>
</dbReference>
<organism evidence="4 5">
    <name type="scientific">Candidatus Parabacteroides intestinigallinarum</name>
    <dbReference type="NCBI Taxonomy" id="2838722"/>
    <lineage>
        <taxon>Bacteria</taxon>
        <taxon>Pseudomonadati</taxon>
        <taxon>Bacteroidota</taxon>
        <taxon>Bacteroidia</taxon>
        <taxon>Bacteroidales</taxon>
        <taxon>Tannerellaceae</taxon>
        <taxon>Parabacteroides</taxon>
    </lineage>
</organism>
<evidence type="ECO:0000313" key="5">
    <source>
        <dbReference type="Proteomes" id="UP000823847"/>
    </source>
</evidence>
<dbReference type="InterPro" id="IPR007110">
    <property type="entry name" value="Ig-like_dom"/>
</dbReference>
<dbReference type="EMBL" id="DXEN01000016">
    <property type="protein sequence ID" value="HIX85553.1"/>
    <property type="molecule type" value="Genomic_DNA"/>
</dbReference>
<dbReference type="PANTHER" id="PTHR41339:SF1">
    <property type="entry name" value="SECRETED PROTEIN"/>
    <property type="match status" value="1"/>
</dbReference>
<dbReference type="Proteomes" id="UP000823847">
    <property type="component" value="Unassembled WGS sequence"/>
</dbReference>
<dbReference type="InterPro" id="IPR008964">
    <property type="entry name" value="Invasin/intimin_cell_adhesion"/>
</dbReference>
<reference evidence="4" key="2">
    <citation type="submission" date="2021-04" db="EMBL/GenBank/DDBJ databases">
        <authorList>
            <person name="Gilroy R."/>
        </authorList>
    </citation>
    <scope>NUCLEOTIDE SEQUENCE</scope>
    <source>
        <strain evidence="4">ChiHecec2B26-12326</strain>
    </source>
</reference>
<dbReference type="AlphaFoldDB" id="A0A9D1XQ74"/>
<dbReference type="SUPFAM" id="SSF49373">
    <property type="entry name" value="Invasin/intimin cell-adhesion fragments"/>
    <property type="match status" value="1"/>
</dbReference>
<dbReference type="Gene3D" id="2.60.40.1080">
    <property type="match status" value="1"/>
</dbReference>
<feature type="signal peptide" evidence="2">
    <location>
        <begin position="1"/>
        <end position="23"/>
    </location>
</feature>
<evidence type="ECO:0000256" key="1">
    <source>
        <dbReference type="SAM" id="MobiDB-lite"/>
    </source>
</evidence>
<reference evidence="4" key="1">
    <citation type="journal article" date="2021" name="PeerJ">
        <title>Extensive microbial diversity within the chicken gut microbiome revealed by metagenomics and culture.</title>
        <authorList>
            <person name="Gilroy R."/>
            <person name="Ravi A."/>
            <person name="Getino M."/>
            <person name="Pursley I."/>
            <person name="Horton D.L."/>
            <person name="Alikhan N.F."/>
            <person name="Baker D."/>
            <person name="Gharbi K."/>
            <person name="Hall N."/>
            <person name="Watson M."/>
            <person name="Adriaenssens E.M."/>
            <person name="Foster-Nyarko E."/>
            <person name="Jarju S."/>
            <person name="Secka A."/>
            <person name="Antonio M."/>
            <person name="Oren A."/>
            <person name="Chaudhuri R.R."/>
            <person name="La Ragione R."/>
            <person name="Hildebrand F."/>
            <person name="Pallen M.J."/>
        </authorList>
    </citation>
    <scope>NUCLEOTIDE SEQUENCE</scope>
    <source>
        <strain evidence="4">ChiHecec2B26-12326</strain>
    </source>
</reference>